<name>G4ZTD5_PHYSP</name>
<keyword evidence="3" id="KW-1185">Reference proteome</keyword>
<keyword evidence="1" id="KW-0472">Membrane</keyword>
<gene>
    <name evidence="2" type="ORF">PHYSODRAFT_513327</name>
</gene>
<dbReference type="Proteomes" id="UP000002640">
    <property type="component" value="Unassembled WGS sequence"/>
</dbReference>
<dbReference type="KEGG" id="psoj:PHYSODRAFT_513327"/>
<keyword evidence="1" id="KW-1133">Transmembrane helix</keyword>
<evidence type="ECO:0000313" key="2">
    <source>
        <dbReference type="EMBL" id="EGZ12899.1"/>
    </source>
</evidence>
<keyword evidence="1" id="KW-0812">Transmembrane</keyword>
<feature type="transmembrane region" description="Helical" evidence="1">
    <location>
        <begin position="42"/>
        <end position="60"/>
    </location>
</feature>
<evidence type="ECO:0000256" key="1">
    <source>
        <dbReference type="SAM" id="Phobius"/>
    </source>
</evidence>
<accession>G4ZTD5</accession>
<dbReference type="OMA" id="ENEWLVM"/>
<organism evidence="2 3">
    <name type="scientific">Phytophthora sojae (strain P6497)</name>
    <name type="common">Soybean stem and root rot agent</name>
    <name type="synonym">Phytophthora megasperma f. sp. glycines</name>
    <dbReference type="NCBI Taxonomy" id="1094619"/>
    <lineage>
        <taxon>Eukaryota</taxon>
        <taxon>Sar</taxon>
        <taxon>Stramenopiles</taxon>
        <taxon>Oomycota</taxon>
        <taxon>Peronosporomycetes</taxon>
        <taxon>Peronosporales</taxon>
        <taxon>Peronosporaceae</taxon>
        <taxon>Phytophthora</taxon>
    </lineage>
</organism>
<dbReference type="RefSeq" id="XP_009530328.1">
    <property type="nucleotide sequence ID" value="XM_009532033.1"/>
</dbReference>
<feature type="non-terminal residue" evidence="2">
    <location>
        <position position="1"/>
    </location>
</feature>
<dbReference type="GeneID" id="20659455"/>
<dbReference type="AlphaFoldDB" id="G4ZTD5"/>
<dbReference type="EMBL" id="JH159156">
    <property type="protein sequence ID" value="EGZ12899.1"/>
    <property type="molecule type" value="Genomic_DNA"/>
</dbReference>
<dbReference type="InParanoid" id="G4ZTD5"/>
<proteinExistence type="predicted"/>
<sequence length="115" mass="13691">VIPVVYGLYMQMLYRFGGNAREYYPQTRDLTLEKMNSAVGNLVVYVWLEVLLLLLLHFVLRRRFGLSMLRQLAFMLETDAYQVQGRLFVWIPYTVPLTLRHFAGTDFSFQFQWTQ</sequence>
<reference evidence="2 3" key="1">
    <citation type="journal article" date="2006" name="Science">
        <title>Phytophthora genome sequences uncover evolutionary origins and mechanisms of pathogenesis.</title>
        <authorList>
            <person name="Tyler B.M."/>
            <person name="Tripathy S."/>
            <person name="Zhang X."/>
            <person name="Dehal P."/>
            <person name="Jiang R.H."/>
            <person name="Aerts A."/>
            <person name="Arredondo F.D."/>
            <person name="Baxter L."/>
            <person name="Bensasson D."/>
            <person name="Beynon J.L."/>
            <person name="Chapman J."/>
            <person name="Damasceno C.M."/>
            <person name="Dorrance A.E."/>
            <person name="Dou D."/>
            <person name="Dickerman A.W."/>
            <person name="Dubchak I.L."/>
            <person name="Garbelotto M."/>
            <person name="Gijzen M."/>
            <person name="Gordon S.G."/>
            <person name="Govers F."/>
            <person name="Grunwald N.J."/>
            <person name="Huang W."/>
            <person name="Ivors K.L."/>
            <person name="Jones R.W."/>
            <person name="Kamoun S."/>
            <person name="Krampis K."/>
            <person name="Lamour K.H."/>
            <person name="Lee M.K."/>
            <person name="McDonald W.H."/>
            <person name="Medina M."/>
            <person name="Meijer H.J."/>
            <person name="Nordberg E.K."/>
            <person name="Maclean D.J."/>
            <person name="Ospina-Giraldo M.D."/>
            <person name="Morris P.F."/>
            <person name="Phuntumart V."/>
            <person name="Putnam N.H."/>
            <person name="Rash S."/>
            <person name="Rose J.K."/>
            <person name="Sakihama Y."/>
            <person name="Salamov A.A."/>
            <person name="Savidor A."/>
            <person name="Scheuring C.F."/>
            <person name="Smith B.M."/>
            <person name="Sobral B.W."/>
            <person name="Terry A."/>
            <person name="Torto-Alalibo T.A."/>
            <person name="Win J."/>
            <person name="Xu Z."/>
            <person name="Zhang H."/>
            <person name="Grigoriev I.V."/>
            <person name="Rokhsar D.S."/>
            <person name="Boore J.L."/>
        </authorList>
    </citation>
    <scope>NUCLEOTIDE SEQUENCE [LARGE SCALE GENOMIC DNA]</scope>
    <source>
        <strain evidence="2 3">P6497</strain>
    </source>
</reference>
<protein>
    <submittedName>
        <fullName evidence="2">Uncharacterized protein</fullName>
    </submittedName>
</protein>
<evidence type="ECO:0000313" key="3">
    <source>
        <dbReference type="Proteomes" id="UP000002640"/>
    </source>
</evidence>